<evidence type="ECO:0000313" key="1">
    <source>
        <dbReference type="EMBL" id="KAJ8624041.1"/>
    </source>
</evidence>
<protein>
    <submittedName>
        <fullName evidence="1">Uncharacterized protein</fullName>
    </submittedName>
</protein>
<gene>
    <name evidence="1" type="ORF">MRB53_032571</name>
</gene>
<sequence length="567" mass="64078">MMSDSGQHWPESLGIPRKTVFDRPEWLPEGWKVEIKTRKGGWTAGRKDKYYIDPMTGCKLRSKEEVIRYLTGEPSNRVSQAVKRRINTCTRNHSNHTSQPVKRGIDMCTINFSLSTESSAEWLPLGWITEIKTRKHGQHAGEKYKVYIAPYTGCRFYSKNQVLYYLETGNISRQSRGRKKRSINALSIDRPPCSTERRKLANTKARRCIIGSQSLNSNGATPESIGDLHSEVNCLQPTKPDLKQCIKDAELGSSCLQNTQLPNNLDGDSIDYSQWSLESEHRKLQEKVVLLKFEKMHLEDCLPLEPKVKKSLENGMPLEMADSRHHKLPENGLFESREQLEGAIHLGTKDEKPLEHGIPLESEDKKSSGNGLEKQESGRECFQSISLRVKKAAFFPRRASKRLLALKARAIQDLANQPSGTDPSDNSCAPNIVEENHSEKPSGSDRSNNTHGEKHCTEESMAGVENEKVFHKEPESPLVYPFGDSWPDPCIEFAFKTLTGAIPVVEDNSSVENYFQQQLGLAQAQGTAFVDGLFRTQLLFQQTSDSVPRFLDDKIESDGKENFNRER</sequence>
<evidence type="ECO:0000313" key="2">
    <source>
        <dbReference type="Proteomes" id="UP001234297"/>
    </source>
</evidence>
<keyword evidence="2" id="KW-1185">Reference proteome</keyword>
<reference evidence="1 2" key="1">
    <citation type="journal article" date="2022" name="Hortic Res">
        <title>A haplotype resolved chromosomal level avocado genome allows analysis of novel avocado genes.</title>
        <authorList>
            <person name="Nath O."/>
            <person name="Fletcher S.J."/>
            <person name="Hayward A."/>
            <person name="Shaw L.M."/>
            <person name="Masouleh A.K."/>
            <person name="Furtado A."/>
            <person name="Henry R.J."/>
            <person name="Mitter N."/>
        </authorList>
    </citation>
    <scope>NUCLEOTIDE SEQUENCE [LARGE SCALE GENOMIC DNA]</scope>
    <source>
        <strain evidence="2">cv. Hass</strain>
    </source>
</reference>
<dbReference type="EMBL" id="CM056819">
    <property type="protein sequence ID" value="KAJ8624041.1"/>
    <property type="molecule type" value="Genomic_DNA"/>
</dbReference>
<proteinExistence type="predicted"/>
<name>A0ACC2KS39_PERAE</name>
<dbReference type="Proteomes" id="UP001234297">
    <property type="component" value="Chromosome 11"/>
</dbReference>
<comment type="caution">
    <text evidence="1">The sequence shown here is derived from an EMBL/GenBank/DDBJ whole genome shotgun (WGS) entry which is preliminary data.</text>
</comment>
<organism evidence="1 2">
    <name type="scientific">Persea americana</name>
    <name type="common">Avocado</name>
    <dbReference type="NCBI Taxonomy" id="3435"/>
    <lineage>
        <taxon>Eukaryota</taxon>
        <taxon>Viridiplantae</taxon>
        <taxon>Streptophyta</taxon>
        <taxon>Embryophyta</taxon>
        <taxon>Tracheophyta</taxon>
        <taxon>Spermatophyta</taxon>
        <taxon>Magnoliopsida</taxon>
        <taxon>Magnoliidae</taxon>
        <taxon>Laurales</taxon>
        <taxon>Lauraceae</taxon>
        <taxon>Persea</taxon>
    </lineage>
</organism>
<accession>A0ACC2KS39</accession>